<evidence type="ECO:0000313" key="5">
    <source>
        <dbReference type="Proteomes" id="UP000717585"/>
    </source>
</evidence>
<dbReference type="PRINTS" id="PR00320">
    <property type="entry name" value="GPROTEINBRPT"/>
</dbReference>
<dbReference type="InterPro" id="IPR020472">
    <property type="entry name" value="WD40_PAC1"/>
</dbReference>
<dbReference type="AlphaFoldDB" id="A0A8J6AX66"/>
<feature type="repeat" description="WD" evidence="3">
    <location>
        <begin position="132"/>
        <end position="155"/>
    </location>
</feature>
<dbReference type="SUPFAM" id="SSF56112">
    <property type="entry name" value="Protein kinase-like (PK-like)"/>
    <property type="match status" value="1"/>
</dbReference>
<dbReference type="InterPro" id="IPR001680">
    <property type="entry name" value="WD40_rpt"/>
</dbReference>
<evidence type="ECO:0000256" key="2">
    <source>
        <dbReference type="ARBA" id="ARBA00022737"/>
    </source>
</evidence>
<evidence type="ECO:0000256" key="3">
    <source>
        <dbReference type="PROSITE-ProRule" id="PRU00221"/>
    </source>
</evidence>
<feature type="repeat" description="WD" evidence="3">
    <location>
        <begin position="250"/>
        <end position="291"/>
    </location>
</feature>
<protein>
    <submittedName>
        <fullName evidence="4">WD domain, G-beta repeat</fullName>
    </submittedName>
</protein>
<dbReference type="SMART" id="SM00320">
    <property type="entry name" value="WD40"/>
    <property type="match status" value="9"/>
</dbReference>
<gene>
    <name evidence="4" type="ORF">J8273_7909</name>
</gene>
<comment type="caution">
    <text evidence="4">The sequence shown here is derived from an EMBL/GenBank/DDBJ whole genome shotgun (WGS) entry which is preliminary data.</text>
</comment>
<feature type="repeat" description="WD" evidence="3">
    <location>
        <begin position="334"/>
        <end position="375"/>
    </location>
</feature>
<evidence type="ECO:0000313" key="4">
    <source>
        <dbReference type="EMBL" id="KAG9390558.1"/>
    </source>
</evidence>
<dbReference type="Gene3D" id="2.130.10.10">
    <property type="entry name" value="YVTN repeat-like/Quinoprotein amine dehydrogenase"/>
    <property type="match status" value="3"/>
</dbReference>
<name>A0A8J6AX66_9EUKA</name>
<reference evidence="4" key="1">
    <citation type="submission" date="2021-05" db="EMBL/GenBank/DDBJ databases">
        <title>A free-living protist that lacks canonical eukaryotic 1 DNA replication and segregation systems.</title>
        <authorList>
            <person name="Salas-Leiva D.E."/>
            <person name="Tromer E.C."/>
            <person name="Curtis B.A."/>
            <person name="Jerlstrom-Hultqvist J."/>
            <person name="Kolisko M."/>
            <person name="Yi Z."/>
            <person name="Salas-Leiva J.S."/>
            <person name="Gallot-Lavallee L."/>
            <person name="Kops G.J.P.L."/>
            <person name="Archibald J.M."/>
            <person name="Simpson A.G.B."/>
            <person name="Roger A.J."/>
        </authorList>
    </citation>
    <scope>NUCLEOTIDE SEQUENCE</scope>
    <source>
        <strain evidence="4">BICM</strain>
    </source>
</reference>
<keyword evidence="2" id="KW-0677">Repeat</keyword>
<dbReference type="Gene3D" id="1.10.510.10">
    <property type="entry name" value="Transferase(Phosphotransferase) domain 1"/>
    <property type="match status" value="1"/>
</dbReference>
<dbReference type="OrthoDB" id="59941at2759"/>
<organism evidence="4 5">
    <name type="scientific">Carpediemonas membranifera</name>
    <dbReference type="NCBI Taxonomy" id="201153"/>
    <lineage>
        <taxon>Eukaryota</taxon>
        <taxon>Metamonada</taxon>
        <taxon>Carpediemonas-like organisms</taxon>
        <taxon>Carpediemonas</taxon>
    </lineage>
</organism>
<dbReference type="PROSITE" id="PS50294">
    <property type="entry name" value="WD_REPEATS_REGION"/>
    <property type="match status" value="4"/>
</dbReference>
<dbReference type="PROSITE" id="PS50082">
    <property type="entry name" value="WD_REPEATS_2"/>
    <property type="match status" value="6"/>
</dbReference>
<dbReference type="Pfam" id="PF00400">
    <property type="entry name" value="WD40"/>
    <property type="match status" value="7"/>
</dbReference>
<feature type="repeat" description="WD" evidence="3">
    <location>
        <begin position="209"/>
        <end position="249"/>
    </location>
</feature>
<dbReference type="InterPro" id="IPR011009">
    <property type="entry name" value="Kinase-like_dom_sf"/>
</dbReference>
<dbReference type="SUPFAM" id="SSF50978">
    <property type="entry name" value="WD40 repeat-like"/>
    <property type="match status" value="2"/>
</dbReference>
<dbReference type="CDD" id="cd00200">
    <property type="entry name" value="WD40"/>
    <property type="match status" value="1"/>
</dbReference>
<keyword evidence="5" id="KW-1185">Reference proteome</keyword>
<dbReference type="EMBL" id="JAHDYR010000064">
    <property type="protein sequence ID" value="KAG9390558.1"/>
    <property type="molecule type" value="Genomic_DNA"/>
</dbReference>
<dbReference type="InterPro" id="IPR036322">
    <property type="entry name" value="WD40_repeat_dom_sf"/>
</dbReference>
<accession>A0A8J6AX66</accession>
<proteinExistence type="predicted"/>
<evidence type="ECO:0000256" key="1">
    <source>
        <dbReference type="ARBA" id="ARBA00022574"/>
    </source>
</evidence>
<feature type="repeat" description="WD" evidence="3">
    <location>
        <begin position="376"/>
        <end position="410"/>
    </location>
</feature>
<sequence length="951" mass="102640">MNDAIENEDSECLNITTEIDANTVKVFMQEDSLDRYHETQVIDGTVAITAVAMCPDGSKIARGGDDGSLRLYSAWGALLFDLSGHAQSVTGLSFSPEGNKLASCSLDGTARLWNPTSGQCMATYRVSAWLGSASFSSDGRYLVTAGGDRAARVWDTMGLTNTHVFATPSTLVALSSAVMSPSGAMLVTGDVAGTIRVYDTQSGLCQQTMSGHRGEITGLAFTQDDRVVSAAWDRKIRVWNPVTGKRLASFSTHTDTISGVLVAATGDRIVSASYDGTVRMWSYPRGKLVAVLDVVGYAPTSVAMASGVSKLVVGTWSGSVEVFESGSGQLLSTLAGHSAAVTSVAVAPDTSVVVTGSWDETARVWAVPAGRCLRVLRGHTDCVWAVRFPYSADSRTLVSTASLDSTVRVWGMDGRCLLTARTKAHSTEAVRAVLQTPQILLDNPDAVPDFTATVGPYSLFDLACEFKAVDCIRAAITRHQDNAVSMHRSASWMDKLTHPGDQEILADHATRHPFDHAMVCMHLCALPTAADNDPAPEELGEAVLLAVWRSSVRALLDRDQPWSLSDRDAYRRWAADLAALHEEAVTYDYPADRDRAELAHMCRVSSMTVPLLNTIPDDVDAELIKLRRAIRRTRKKAGLVTLSGSDSDLPELDDTDPAVEYYTSAMGRIRLLKALDALHTLGFEDAPAMPSLEAKSEHLSRALFRDIRPVGADANMTEQAEFDGQRVVLTGHIIPDKSVKKVLAVLDALHGVRSSAVPRLLFVFQEAQVLYTVTEAGGAVRLLDWRRDAVFKRGTMTDVAFVRIARELLEGVQALHRTGIYHMAISAAGVTVTANGSPRLPPPPLSPSGVTSKDEGKMAMRFADDIRQLGATLAALTYGLTTVLDDAIAWMTAHIMTTPLVDELLKLPVFAETEVTQPDPQAQALEDALEVCRQAVMFNGYEGENDVEWVG</sequence>
<feature type="repeat" description="WD" evidence="3">
    <location>
        <begin position="82"/>
        <end position="123"/>
    </location>
</feature>
<keyword evidence="1 3" id="KW-0853">WD repeat</keyword>
<dbReference type="PANTHER" id="PTHR19848">
    <property type="entry name" value="WD40 REPEAT PROTEIN"/>
    <property type="match status" value="1"/>
</dbReference>
<dbReference type="InterPro" id="IPR015943">
    <property type="entry name" value="WD40/YVTN_repeat-like_dom_sf"/>
</dbReference>
<dbReference type="Proteomes" id="UP000717585">
    <property type="component" value="Unassembled WGS sequence"/>
</dbReference>
<dbReference type="PANTHER" id="PTHR19848:SF8">
    <property type="entry name" value="F-BOX AND WD REPEAT DOMAIN CONTAINING 7"/>
    <property type="match status" value="1"/>
</dbReference>